<evidence type="ECO:0000259" key="4">
    <source>
        <dbReference type="PROSITE" id="PS51118"/>
    </source>
</evidence>
<dbReference type="PROSITE" id="PS51118">
    <property type="entry name" value="HTH_HXLR"/>
    <property type="match status" value="1"/>
</dbReference>
<keyword evidence="6" id="KW-1185">Reference proteome</keyword>
<reference evidence="6" key="1">
    <citation type="journal article" date="2019" name="Int. J. Syst. Evol. Microbiol.">
        <title>The Global Catalogue of Microorganisms (GCM) 10K type strain sequencing project: providing services to taxonomists for standard genome sequencing and annotation.</title>
        <authorList>
            <consortium name="The Broad Institute Genomics Platform"/>
            <consortium name="The Broad Institute Genome Sequencing Center for Infectious Disease"/>
            <person name="Wu L."/>
            <person name="Ma J."/>
        </authorList>
    </citation>
    <scope>NUCLEOTIDE SEQUENCE [LARGE SCALE GENOMIC DNA]</scope>
    <source>
        <strain evidence="6">CECT 8472</strain>
    </source>
</reference>
<dbReference type="InterPro" id="IPR036388">
    <property type="entry name" value="WH-like_DNA-bd_sf"/>
</dbReference>
<dbReference type="SUPFAM" id="SSF55718">
    <property type="entry name" value="SCP-like"/>
    <property type="match status" value="1"/>
</dbReference>
<accession>A0ABV8UQN7</accession>
<gene>
    <name evidence="5" type="ORF">ACFOW6_17355</name>
</gene>
<keyword evidence="3" id="KW-0804">Transcription</keyword>
<dbReference type="Proteomes" id="UP001595799">
    <property type="component" value="Unassembled WGS sequence"/>
</dbReference>
<name>A0ABV8UQN7_9PROT</name>
<dbReference type="InterPro" id="IPR036527">
    <property type="entry name" value="SCP2_sterol-bd_dom_sf"/>
</dbReference>
<evidence type="ECO:0000256" key="1">
    <source>
        <dbReference type="ARBA" id="ARBA00023015"/>
    </source>
</evidence>
<evidence type="ECO:0000313" key="5">
    <source>
        <dbReference type="EMBL" id="MFC4353319.1"/>
    </source>
</evidence>
<dbReference type="Pfam" id="PF02036">
    <property type="entry name" value="SCP2"/>
    <property type="match status" value="1"/>
</dbReference>
<keyword evidence="1" id="KW-0805">Transcription regulation</keyword>
<dbReference type="PANTHER" id="PTHR33204:SF18">
    <property type="entry name" value="TRANSCRIPTIONAL REGULATORY PROTEIN"/>
    <property type="match status" value="1"/>
</dbReference>
<dbReference type="InterPro" id="IPR036390">
    <property type="entry name" value="WH_DNA-bd_sf"/>
</dbReference>
<dbReference type="Gene3D" id="1.10.10.10">
    <property type="entry name" value="Winged helix-like DNA-binding domain superfamily/Winged helix DNA-binding domain"/>
    <property type="match status" value="1"/>
</dbReference>
<dbReference type="Pfam" id="PF01638">
    <property type="entry name" value="HxlR"/>
    <property type="match status" value="1"/>
</dbReference>
<dbReference type="RefSeq" id="WP_382423693.1">
    <property type="nucleotide sequence ID" value="NZ_JBHSCW010000011.1"/>
</dbReference>
<proteinExistence type="predicted"/>
<dbReference type="PANTHER" id="PTHR33204">
    <property type="entry name" value="TRANSCRIPTIONAL REGULATOR, MARR FAMILY"/>
    <property type="match status" value="1"/>
</dbReference>
<evidence type="ECO:0000256" key="3">
    <source>
        <dbReference type="ARBA" id="ARBA00023163"/>
    </source>
</evidence>
<dbReference type="InterPro" id="IPR003033">
    <property type="entry name" value="SCP2_sterol-bd_dom"/>
</dbReference>
<sequence>MTEDSGYGQFCPVAKAAEILATRWTPLILRELISGSSRFNDIHRGVPLMPRALLSKRLKELQAAGIVEHVSAEESKSASYQLTQAGEDLRPIIVSMGIWGQRWVESALEGPDWDAGVLMWDMRRRIDTSCLEKPRTVLQFEYQDAPAEMRRWWLLIEDGAIDLCQSDPGFEVDLYVLTTVPVMSQVWIGKTSLGRAMANDEIVLHGDADLRRNFSRLLQLSVIVEAASQPPRMQAT</sequence>
<feature type="domain" description="HTH hxlR-type" evidence="4">
    <location>
        <begin position="11"/>
        <end position="108"/>
    </location>
</feature>
<evidence type="ECO:0000256" key="2">
    <source>
        <dbReference type="ARBA" id="ARBA00023125"/>
    </source>
</evidence>
<dbReference type="EMBL" id="JBHSCW010000011">
    <property type="protein sequence ID" value="MFC4353319.1"/>
    <property type="molecule type" value="Genomic_DNA"/>
</dbReference>
<organism evidence="5 6">
    <name type="scientific">Fodinicurvata halophila</name>
    <dbReference type="NCBI Taxonomy" id="1419723"/>
    <lineage>
        <taxon>Bacteria</taxon>
        <taxon>Pseudomonadati</taxon>
        <taxon>Pseudomonadota</taxon>
        <taxon>Alphaproteobacteria</taxon>
        <taxon>Rhodospirillales</taxon>
        <taxon>Rhodovibrionaceae</taxon>
        <taxon>Fodinicurvata</taxon>
    </lineage>
</organism>
<keyword evidence="2" id="KW-0238">DNA-binding</keyword>
<protein>
    <submittedName>
        <fullName evidence="5">Winged helix-turn-helix transcriptional regulator</fullName>
    </submittedName>
</protein>
<dbReference type="SUPFAM" id="SSF46785">
    <property type="entry name" value="Winged helix' DNA-binding domain"/>
    <property type="match status" value="1"/>
</dbReference>
<comment type="caution">
    <text evidence="5">The sequence shown here is derived from an EMBL/GenBank/DDBJ whole genome shotgun (WGS) entry which is preliminary data.</text>
</comment>
<dbReference type="InterPro" id="IPR002577">
    <property type="entry name" value="HTH_HxlR"/>
</dbReference>
<evidence type="ECO:0000313" key="6">
    <source>
        <dbReference type="Proteomes" id="UP001595799"/>
    </source>
</evidence>